<reference evidence="2" key="1">
    <citation type="submission" date="2021-02" db="EMBL/GenBank/DDBJ databases">
        <authorList>
            <person name="Nowell W R."/>
        </authorList>
    </citation>
    <scope>NUCLEOTIDE SEQUENCE</scope>
</reference>
<comment type="caution">
    <text evidence="2">The sequence shown here is derived from an EMBL/GenBank/DDBJ whole genome shotgun (WGS) entry which is preliminary data.</text>
</comment>
<dbReference type="AlphaFoldDB" id="A0A8S3A303"/>
<evidence type="ECO:0000313" key="3">
    <source>
        <dbReference type="Proteomes" id="UP000681722"/>
    </source>
</evidence>
<sequence length="77" mass="8885">TTNARQAQQQQSQRGGIKIQQDPFADVDTTAKAASNRYRQQQQNQSNIDKRNNFQQQNRGSNNRNPYNTQSSREESD</sequence>
<dbReference type="Proteomes" id="UP000681722">
    <property type="component" value="Unassembled WGS sequence"/>
</dbReference>
<evidence type="ECO:0000313" key="2">
    <source>
        <dbReference type="EMBL" id="CAF4685193.1"/>
    </source>
</evidence>
<name>A0A8S3A303_9BILA</name>
<organism evidence="2 3">
    <name type="scientific">Didymodactylos carnosus</name>
    <dbReference type="NCBI Taxonomy" id="1234261"/>
    <lineage>
        <taxon>Eukaryota</taxon>
        <taxon>Metazoa</taxon>
        <taxon>Spiralia</taxon>
        <taxon>Gnathifera</taxon>
        <taxon>Rotifera</taxon>
        <taxon>Eurotatoria</taxon>
        <taxon>Bdelloidea</taxon>
        <taxon>Philodinida</taxon>
        <taxon>Philodinidae</taxon>
        <taxon>Didymodactylos</taxon>
    </lineage>
</organism>
<feature type="region of interest" description="Disordered" evidence="1">
    <location>
        <begin position="36"/>
        <end position="77"/>
    </location>
</feature>
<proteinExistence type="predicted"/>
<accession>A0A8S3A303</accession>
<feature type="compositionally biased region" description="Low complexity" evidence="1">
    <location>
        <begin position="1"/>
        <end position="21"/>
    </location>
</feature>
<protein>
    <submittedName>
        <fullName evidence="2">Uncharacterized protein</fullName>
    </submittedName>
</protein>
<dbReference type="EMBL" id="CAJOBC010155713">
    <property type="protein sequence ID" value="CAF4685193.1"/>
    <property type="molecule type" value="Genomic_DNA"/>
</dbReference>
<feature type="compositionally biased region" description="Polar residues" evidence="1">
    <location>
        <begin position="53"/>
        <end position="71"/>
    </location>
</feature>
<feature type="non-terminal residue" evidence="2">
    <location>
        <position position="1"/>
    </location>
</feature>
<feature type="region of interest" description="Disordered" evidence="1">
    <location>
        <begin position="1"/>
        <end position="24"/>
    </location>
</feature>
<gene>
    <name evidence="2" type="ORF">SRO942_LOCUS51146</name>
</gene>
<feature type="compositionally biased region" description="Low complexity" evidence="1">
    <location>
        <begin position="36"/>
        <end position="47"/>
    </location>
</feature>
<evidence type="ECO:0000256" key="1">
    <source>
        <dbReference type="SAM" id="MobiDB-lite"/>
    </source>
</evidence>